<keyword evidence="3" id="KW-0812">Transmembrane</keyword>
<dbReference type="Pfam" id="PF00057">
    <property type="entry name" value="Ldl_recept_a"/>
    <property type="match status" value="1"/>
</dbReference>
<dbReference type="InterPro" id="IPR023415">
    <property type="entry name" value="LDLR_class-A_CS"/>
</dbReference>
<name>A0AAN9TAT5_9HEMI</name>
<proteinExistence type="predicted"/>
<dbReference type="InterPro" id="IPR036055">
    <property type="entry name" value="LDL_receptor-like_sf"/>
</dbReference>
<comment type="caution">
    <text evidence="11">The sequence shown here is derived from an EMBL/GenBank/DDBJ whole genome shotgun (WGS) entry which is preliminary data.</text>
</comment>
<dbReference type="InterPro" id="IPR050685">
    <property type="entry name" value="LDLR"/>
</dbReference>
<dbReference type="AlphaFoldDB" id="A0AAN9TAT5"/>
<keyword evidence="9" id="KW-0325">Glycoprotein</keyword>
<dbReference type="InterPro" id="IPR002172">
    <property type="entry name" value="LDrepeatLR_classA_rpt"/>
</dbReference>
<feature type="disulfide bond" evidence="10">
    <location>
        <begin position="22"/>
        <end position="40"/>
    </location>
</feature>
<sequence>MSYLYFITVRGIQPCGAKQFQCDNAHCVPWTWVCDGNDDCDDNSDESAALCKESRSCTSNTVVMVDGGGGGGGVSSSGSNGSSRVIVVIINRTEVDVLATLTFTDIYIHIFHLNRGAESDFFELVVKVFGFDAIVPGHPSTSSLHFESNHSRQRDFMRPQKAVKSIVIVAKPWAVLRRARSQKMICV</sequence>
<comment type="subcellular location">
    <subcellularLocation>
        <location evidence="2">Endomembrane system</location>
    </subcellularLocation>
    <subcellularLocation>
        <location evidence="1">Membrane</location>
        <topology evidence="1">Single-pass membrane protein</topology>
    </subcellularLocation>
</comment>
<evidence type="ECO:0000256" key="3">
    <source>
        <dbReference type="ARBA" id="ARBA00022692"/>
    </source>
</evidence>
<dbReference type="PROSITE" id="PS50068">
    <property type="entry name" value="LDLRA_2"/>
    <property type="match status" value="1"/>
</dbReference>
<protein>
    <submittedName>
        <fullName evidence="11">Uncharacterized protein</fullName>
    </submittedName>
</protein>
<dbReference type="GO" id="GO:0012505">
    <property type="term" value="C:endomembrane system"/>
    <property type="evidence" value="ECO:0007669"/>
    <property type="project" value="UniProtKB-SubCell"/>
</dbReference>
<dbReference type="GO" id="GO:0005886">
    <property type="term" value="C:plasma membrane"/>
    <property type="evidence" value="ECO:0007669"/>
    <property type="project" value="TreeGrafter"/>
</dbReference>
<evidence type="ECO:0000256" key="10">
    <source>
        <dbReference type="PROSITE-ProRule" id="PRU00124"/>
    </source>
</evidence>
<keyword evidence="6" id="KW-1133">Transmembrane helix</keyword>
<keyword evidence="7" id="KW-0472">Membrane</keyword>
<keyword evidence="5" id="KW-0677">Repeat</keyword>
<evidence type="ECO:0000256" key="9">
    <source>
        <dbReference type="ARBA" id="ARBA00023180"/>
    </source>
</evidence>
<evidence type="ECO:0000256" key="4">
    <source>
        <dbReference type="ARBA" id="ARBA00022729"/>
    </source>
</evidence>
<evidence type="ECO:0000256" key="6">
    <source>
        <dbReference type="ARBA" id="ARBA00022989"/>
    </source>
</evidence>
<evidence type="ECO:0000256" key="7">
    <source>
        <dbReference type="ARBA" id="ARBA00023136"/>
    </source>
</evidence>
<evidence type="ECO:0000256" key="2">
    <source>
        <dbReference type="ARBA" id="ARBA00004308"/>
    </source>
</evidence>
<dbReference type="SMART" id="SM00192">
    <property type="entry name" value="LDLa"/>
    <property type="match status" value="1"/>
</dbReference>
<keyword evidence="12" id="KW-1185">Reference proteome</keyword>
<accession>A0AAN9TAT5</accession>
<dbReference type="PANTHER" id="PTHR24270">
    <property type="entry name" value="LOW-DENSITY LIPOPROTEIN RECEPTOR-RELATED"/>
    <property type="match status" value="1"/>
</dbReference>
<keyword evidence="8 10" id="KW-1015">Disulfide bond</keyword>
<organism evidence="11 12">
    <name type="scientific">Parthenolecanium corni</name>
    <dbReference type="NCBI Taxonomy" id="536013"/>
    <lineage>
        <taxon>Eukaryota</taxon>
        <taxon>Metazoa</taxon>
        <taxon>Ecdysozoa</taxon>
        <taxon>Arthropoda</taxon>
        <taxon>Hexapoda</taxon>
        <taxon>Insecta</taxon>
        <taxon>Pterygota</taxon>
        <taxon>Neoptera</taxon>
        <taxon>Paraneoptera</taxon>
        <taxon>Hemiptera</taxon>
        <taxon>Sternorrhyncha</taxon>
        <taxon>Coccoidea</taxon>
        <taxon>Coccidae</taxon>
        <taxon>Parthenolecanium</taxon>
    </lineage>
</organism>
<reference evidence="11 12" key="1">
    <citation type="submission" date="2024-03" db="EMBL/GenBank/DDBJ databases">
        <title>Adaptation during the transition from Ophiocordyceps entomopathogen to insect associate is accompanied by gene loss and intensified selection.</title>
        <authorList>
            <person name="Ward C.M."/>
            <person name="Onetto C.A."/>
            <person name="Borneman A.R."/>
        </authorList>
    </citation>
    <scope>NUCLEOTIDE SEQUENCE [LARGE SCALE GENOMIC DNA]</scope>
    <source>
        <strain evidence="11">AWRI1</strain>
        <tissue evidence="11">Single Adult Female</tissue>
    </source>
</reference>
<dbReference type="Gene3D" id="4.10.400.10">
    <property type="entry name" value="Low-density Lipoprotein Receptor"/>
    <property type="match status" value="1"/>
</dbReference>
<dbReference type="Proteomes" id="UP001367676">
    <property type="component" value="Unassembled WGS sequence"/>
</dbReference>
<dbReference type="GO" id="GO:0016192">
    <property type="term" value="P:vesicle-mediated transport"/>
    <property type="evidence" value="ECO:0007669"/>
    <property type="project" value="UniProtKB-ARBA"/>
</dbReference>
<evidence type="ECO:0000313" key="12">
    <source>
        <dbReference type="Proteomes" id="UP001367676"/>
    </source>
</evidence>
<dbReference type="EMBL" id="JBBCAQ010000034">
    <property type="protein sequence ID" value="KAK7580568.1"/>
    <property type="molecule type" value="Genomic_DNA"/>
</dbReference>
<feature type="disulfide bond" evidence="10">
    <location>
        <begin position="15"/>
        <end position="27"/>
    </location>
</feature>
<dbReference type="SUPFAM" id="SSF57424">
    <property type="entry name" value="LDL receptor-like module"/>
    <property type="match status" value="1"/>
</dbReference>
<dbReference type="PROSITE" id="PS01209">
    <property type="entry name" value="LDLRA_1"/>
    <property type="match status" value="1"/>
</dbReference>
<evidence type="ECO:0000313" key="11">
    <source>
        <dbReference type="EMBL" id="KAK7580568.1"/>
    </source>
</evidence>
<dbReference type="FunFam" id="4.10.400.10:FF:000002">
    <property type="entry name" value="Low-density lipoprotein receptor-related protein 1"/>
    <property type="match status" value="1"/>
</dbReference>
<gene>
    <name evidence="11" type="ORF">V9T40_001197</name>
</gene>
<evidence type="ECO:0000256" key="8">
    <source>
        <dbReference type="ARBA" id="ARBA00023157"/>
    </source>
</evidence>
<evidence type="ECO:0000256" key="5">
    <source>
        <dbReference type="ARBA" id="ARBA00022737"/>
    </source>
</evidence>
<evidence type="ECO:0000256" key="1">
    <source>
        <dbReference type="ARBA" id="ARBA00004167"/>
    </source>
</evidence>
<keyword evidence="4" id="KW-0732">Signal</keyword>
<comment type="caution">
    <text evidence="10">Lacks conserved residue(s) required for the propagation of feature annotation.</text>
</comment>